<dbReference type="SUPFAM" id="SSF55961">
    <property type="entry name" value="Bet v1-like"/>
    <property type="match status" value="1"/>
</dbReference>
<dbReference type="CDD" id="cd07812">
    <property type="entry name" value="SRPBCC"/>
    <property type="match status" value="1"/>
</dbReference>
<dbReference type="RefSeq" id="WP_136453161.1">
    <property type="nucleotide sequence ID" value="NZ_SSWH01000002.1"/>
</dbReference>
<evidence type="ECO:0000313" key="1">
    <source>
        <dbReference type="EMBL" id="THJ67964.1"/>
    </source>
</evidence>
<keyword evidence="2" id="KW-1185">Reference proteome</keyword>
<reference evidence="1 2" key="1">
    <citation type="submission" date="2019-04" db="EMBL/GenBank/DDBJ databases">
        <authorList>
            <person name="Liu Q."/>
            <person name="Xin Y.-H."/>
        </authorList>
    </citation>
    <scope>NUCLEOTIDE SEQUENCE [LARGE SCALE GENOMIC DNA]</scope>
    <source>
        <strain evidence="1 2">AM23</strain>
    </source>
</reference>
<dbReference type="Pfam" id="PF10604">
    <property type="entry name" value="Polyketide_cyc2"/>
    <property type="match status" value="1"/>
</dbReference>
<dbReference type="OrthoDB" id="4618973at2"/>
<protein>
    <submittedName>
        <fullName evidence="1">SRPBCC family protein</fullName>
    </submittedName>
</protein>
<dbReference type="InterPro" id="IPR023393">
    <property type="entry name" value="START-like_dom_sf"/>
</dbReference>
<dbReference type="Gene3D" id="3.30.530.20">
    <property type="match status" value="1"/>
</dbReference>
<dbReference type="EMBL" id="SSWH01000002">
    <property type="protein sequence ID" value="THJ67964.1"/>
    <property type="molecule type" value="Genomic_DNA"/>
</dbReference>
<proteinExistence type="predicted"/>
<gene>
    <name evidence="1" type="ORF">E8P82_03840</name>
</gene>
<dbReference type="Proteomes" id="UP000305233">
    <property type="component" value="Unassembled WGS sequence"/>
</dbReference>
<accession>A0A4S5E8N9</accession>
<evidence type="ECO:0000313" key="2">
    <source>
        <dbReference type="Proteomes" id="UP000305233"/>
    </source>
</evidence>
<sequence length="167" mass="18685">MGRTRSVADSVVIDRSPSELYGMIGDVTRMGEWSPENKGATRRREGAAEVGDEFIGSNTRGRVSWSTLCTVTRAEPGRVFAFRVHEIGGPKRRLPARIASWQYTFEDHDGGTLVTETWTDDRPWPDVVARVFDSAVTGGRTFADFQRGNIRRTLRKLKVVAEADVVR</sequence>
<dbReference type="InterPro" id="IPR019587">
    <property type="entry name" value="Polyketide_cyclase/dehydratase"/>
</dbReference>
<comment type="caution">
    <text evidence="1">The sequence shown here is derived from an EMBL/GenBank/DDBJ whole genome shotgun (WGS) entry which is preliminary data.</text>
</comment>
<name>A0A4S5E8N9_9MICC</name>
<organism evidence="1 2">
    <name type="scientific">Arthrobacter echini</name>
    <dbReference type="NCBI Taxonomy" id="1529066"/>
    <lineage>
        <taxon>Bacteria</taxon>
        <taxon>Bacillati</taxon>
        <taxon>Actinomycetota</taxon>
        <taxon>Actinomycetes</taxon>
        <taxon>Micrococcales</taxon>
        <taxon>Micrococcaceae</taxon>
        <taxon>Arthrobacter</taxon>
    </lineage>
</organism>
<dbReference type="AlphaFoldDB" id="A0A4S5E8N9"/>